<dbReference type="PANTHER" id="PTHR42966">
    <property type="entry name" value="N-ACETYLNEURAMINATE SYNTHASE"/>
    <property type="match status" value="1"/>
</dbReference>
<dbReference type="Pfam" id="PF03102">
    <property type="entry name" value="NeuB"/>
    <property type="match status" value="1"/>
</dbReference>
<dbReference type="InterPro" id="IPR051690">
    <property type="entry name" value="PseI-like"/>
</dbReference>
<evidence type="ECO:0000259" key="1">
    <source>
        <dbReference type="Pfam" id="PF03102"/>
    </source>
</evidence>
<accession>X1EL45</accession>
<reference evidence="2" key="1">
    <citation type="journal article" date="2014" name="Front. Microbiol.">
        <title>High frequency of phylogenetically diverse reductive dehalogenase-homologous genes in deep subseafloor sedimentary metagenomes.</title>
        <authorList>
            <person name="Kawai M."/>
            <person name="Futagami T."/>
            <person name="Toyoda A."/>
            <person name="Takaki Y."/>
            <person name="Nishi S."/>
            <person name="Hori S."/>
            <person name="Arai W."/>
            <person name="Tsubouchi T."/>
            <person name="Morono Y."/>
            <person name="Uchiyama I."/>
            <person name="Ito T."/>
            <person name="Fujiyama A."/>
            <person name="Inagaki F."/>
            <person name="Takami H."/>
        </authorList>
    </citation>
    <scope>NUCLEOTIDE SEQUENCE</scope>
    <source>
        <strain evidence="2">Expedition CK06-06</strain>
    </source>
</reference>
<dbReference type="SUPFAM" id="SSF51569">
    <property type="entry name" value="Aldolase"/>
    <property type="match status" value="1"/>
</dbReference>
<feature type="domain" description="PseI/NeuA/B-like" evidence="1">
    <location>
        <begin position="4"/>
        <end position="154"/>
    </location>
</feature>
<dbReference type="EMBL" id="BART01033208">
    <property type="protein sequence ID" value="GAH17864.1"/>
    <property type="molecule type" value="Genomic_DNA"/>
</dbReference>
<dbReference type="GO" id="GO:0047444">
    <property type="term" value="F:N-acylneuraminate-9-phosphate synthase activity"/>
    <property type="evidence" value="ECO:0007669"/>
    <property type="project" value="TreeGrafter"/>
</dbReference>
<organism evidence="2">
    <name type="scientific">marine sediment metagenome</name>
    <dbReference type="NCBI Taxonomy" id="412755"/>
    <lineage>
        <taxon>unclassified sequences</taxon>
        <taxon>metagenomes</taxon>
        <taxon>ecological metagenomes</taxon>
    </lineage>
</organism>
<dbReference type="InterPro" id="IPR013785">
    <property type="entry name" value="Aldolase_TIM"/>
</dbReference>
<dbReference type="InterPro" id="IPR013132">
    <property type="entry name" value="PseI/NeuA/B-like_N"/>
</dbReference>
<dbReference type="PANTHER" id="PTHR42966:SF3">
    <property type="entry name" value="BLR5971 PROTEIN"/>
    <property type="match status" value="1"/>
</dbReference>
<gene>
    <name evidence="2" type="ORF">S01H4_57149</name>
</gene>
<proteinExistence type="predicted"/>
<name>X1EL45_9ZZZZ</name>
<protein>
    <recommendedName>
        <fullName evidence="1">PseI/NeuA/B-like domain-containing protein</fullName>
    </recommendedName>
</protein>
<dbReference type="Gene3D" id="3.20.20.70">
    <property type="entry name" value="Aldolase class I"/>
    <property type="match status" value="1"/>
</dbReference>
<dbReference type="AlphaFoldDB" id="X1EL45"/>
<evidence type="ECO:0000313" key="2">
    <source>
        <dbReference type="EMBL" id="GAH17864.1"/>
    </source>
</evidence>
<comment type="caution">
    <text evidence="2">The sequence shown here is derived from an EMBL/GenBank/DDBJ whole genome shotgun (WGS) entry which is preliminary data.</text>
</comment>
<sequence length="175" mass="19167">MEAFSPVCHKAASASLTDEALLRKLNSTGRPVILSTGMSTLAEICHAVSLIEPSRLLIAHSTSSYLCAPDELNLQMIDTLRREFDVPIGYSGHEVGLQTTVAAVALGASFIERHITLDRALWGSDQAASVEPQGFIRLVRDIRIVEKAMGDGIKRVYDSEVPVRNKLRRKPNAWA</sequence>
<dbReference type="GO" id="GO:0016051">
    <property type="term" value="P:carbohydrate biosynthetic process"/>
    <property type="evidence" value="ECO:0007669"/>
    <property type="project" value="InterPro"/>
</dbReference>